<protein>
    <submittedName>
        <fullName evidence="3">Pilus assembly protein</fullName>
    </submittedName>
</protein>
<name>A0ABU1DET0_9HYPH</name>
<evidence type="ECO:0000313" key="3">
    <source>
        <dbReference type="EMBL" id="MDR4306629.1"/>
    </source>
</evidence>
<evidence type="ECO:0000259" key="2">
    <source>
        <dbReference type="Pfam" id="PF13400"/>
    </source>
</evidence>
<feature type="transmembrane region" description="Helical" evidence="1">
    <location>
        <begin position="21"/>
        <end position="42"/>
    </location>
</feature>
<evidence type="ECO:0000313" key="4">
    <source>
        <dbReference type="Proteomes" id="UP001181622"/>
    </source>
</evidence>
<evidence type="ECO:0000256" key="1">
    <source>
        <dbReference type="SAM" id="Phobius"/>
    </source>
</evidence>
<dbReference type="Proteomes" id="UP001181622">
    <property type="component" value="Unassembled WGS sequence"/>
</dbReference>
<dbReference type="Pfam" id="PF13400">
    <property type="entry name" value="Tad"/>
    <property type="match status" value="1"/>
</dbReference>
<dbReference type="InterPro" id="IPR036465">
    <property type="entry name" value="vWFA_dom_sf"/>
</dbReference>
<reference evidence="3" key="1">
    <citation type="submission" date="2020-10" db="EMBL/GenBank/DDBJ databases">
        <authorList>
            <person name="Abbas A."/>
            <person name="Razzaq R."/>
            <person name="Waqas M."/>
            <person name="Abbas N."/>
            <person name="Nielsen T.K."/>
            <person name="Hansen L.H."/>
            <person name="Hussain S."/>
            <person name="Shahid M."/>
        </authorList>
    </citation>
    <scope>NUCLEOTIDE SEQUENCE</scope>
    <source>
        <strain evidence="3">S14</strain>
    </source>
</reference>
<keyword evidence="1" id="KW-0472">Membrane</keyword>
<gene>
    <name evidence="3" type="ORF">IHQ68_08365</name>
</gene>
<dbReference type="EMBL" id="JADBEO010000014">
    <property type="protein sequence ID" value="MDR4306629.1"/>
    <property type="molecule type" value="Genomic_DNA"/>
</dbReference>
<sequence>MSDLRRIIRRGLRRFLRTEDAAVAPLLGLIFLILIGCIGLAIDTGRSMVVKARLTNALDAAGLAVGARVATSDFQADAKKFVSANFKANYAGATITEVTATPNSDKTVISLTATATMPTAFMKLFGMPGVVVKASTEVTRATTGLELVMVLDNTGSMSDSMTSLKSAANSLVNILYGDNATARNLYVGLVPFSQAVNIGTSRKAWVTPSSLLDSTNKYYPDLWTGCVEDRANGLDQNDDPPSSSDAKTLFKAFYAPNETSNNYYYPNTWISRNWLGREIVSVNYNANPRPLGPGSFCPSEITPMTNVKATVQSGISNMKAVGSTMINLGAVWGWRMLSPRWRGGWTGDMASNGLPLDYNSKNMTKAVVLMTDGANSFSNGVYTAYGYLSEAKLGTANEWNAEKALDTRLSTVCTAMKAKDIYVYTVAFNINSASIKQLMQSCATSTSYYFDAGNSAALTAAFQTIGASLSQLRVSR</sequence>
<dbReference type="InterPro" id="IPR028087">
    <property type="entry name" value="Tad_N"/>
</dbReference>
<keyword evidence="1" id="KW-1133">Transmembrane helix</keyword>
<feature type="domain" description="Putative Flp pilus-assembly TadG-like N-terminal" evidence="2">
    <location>
        <begin position="23"/>
        <end position="67"/>
    </location>
</feature>
<keyword evidence="4" id="KW-1185">Reference proteome</keyword>
<keyword evidence="1" id="KW-0812">Transmembrane</keyword>
<organism evidence="3 4">
    <name type="scientific">Chelatococcus sambhunathii</name>
    <dbReference type="NCBI Taxonomy" id="363953"/>
    <lineage>
        <taxon>Bacteria</taxon>
        <taxon>Pseudomonadati</taxon>
        <taxon>Pseudomonadota</taxon>
        <taxon>Alphaproteobacteria</taxon>
        <taxon>Hyphomicrobiales</taxon>
        <taxon>Chelatococcaceae</taxon>
        <taxon>Chelatococcus</taxon>
    </lineage>
</organism>
<dbReference type="RefSeq" id="WP_309390685.1">
    <property type="nucleotide sequence ID" value="NZ_JADBEO010000014.1"/>
</dbReference>
<comment type="caution">
    <text evidence="3">The sequence shown here is derived from an EMBL/GenBank/DDBJ whole genome shotgun (WGS) entry which is preliminary data.</text>
</comment>
<dbReference type="Gene3D" id="3.40.50.410">
    <property type="entry name" value="von Willebrand factor, type A domain"/>
    <property type="match status" value="1"/>
</dbReference>
<dbReference type="SUPFAM" id="SSF53300">
    <property type="entry name" value="vWA-like"/>
    <property type="match status" value="1"/>
</dbReference>
<accession>A0ABU1DET0</accession>
<proteinExistence type="predicted"/>